<dbReference type="Proteomes" id="UP001152888">
    <property type="component" value="Unassembled WGS sequence"/>
</dbReference>
<dbReference type="PANTHER" id="PTHR21505">
    <property type="entry name" value="MADF DOMAIN-CONTAINING PROTEIN-RELATED"/>
    <property type="match status" value="1"/>
</dbReference>
<evidence type="ECO:0000259" key="1">
    <source>
        <dbReference type="PROSITE" id="PS51029"/>
    </source>
</evidence>
<evidence type="ECO:0000313" key="3">
    <source>
        <dbReference type="Proteomes" id="UP001152888"/>
    </source>
</evidence>
<sequence length="325" mass="37071">MEWTNDFTIKFLEFYQSEPCLWDPSDENHKRKEKLADAWNRISESTGKSVAELKKKKDSLMATFRGHLRRKKASIRSGAGGDDIYKPIWFAYSFMETFLGQIYDYHPTINSQDTISLDNETLEPTSQESESEINEVVNLVPSAKSQQAALVAKPHRPTPLPISQQRYSRRQVPTELLQAESEMKEAFSWVKNVVSRNDEKEDECDLYGRMLAKKLRKIPEFQREYLMHDINEMVLRAMHPSHGSVATPSCSNGPPSNSSLISLLYSRPTSANSNNCSYASSQGINEHAQDQMEEHIQESDPISQALYMTFGGKTDTNSKTTHFNM</sequence>
<accession>A0A9P0LGB6</accession>
<feature type="domain" description="MADF" evidence="1">
    <location>
        <begin position="10"/>
        <end position="104"/>
    </location>
</feature>
<proteinExistence type="predicted"/>
<evidence type="ECO:0000313" key="2">
    <source>
        <dbReference type="EMBL" id="CAH1995136.1"/>
    </source>
</evidence>
<keyword evidence="3" id="KW-1185">Reference proteome</keyword>
<dbReference type="OrthoDB" id="6784437at2759"/>
<organism evidence="2 3">
    <name type="scientific">Acanthoscelides obtectus</name>
    <name type="common">Bean weevil</name>
    <name type="synonym">Bruchus obtectus</name>
    <dbReference type="NCBI Taxonomy" id="200917"/>
    <lineage>
        <taxon>Eukaryota</taxon>
        <taxon>Metazoa</taxon>
        <taxon>Ecdysozoa</taxon>
        <taxon>Arthropoda</taxon>
        <taxon>Hexapoda</taxon>
        <taxon>Insecta</taxon>
        <taxon>Pterygota</taxon>
        <taxon>Neoptera</taxon>
        <taxon>Endopterygota</taxon>
        <taxon>Coleoptera</taxon>
        <taxon>Polyphaga</taxon>
        <taxon>Cucujiformia</taxon>
        <taxon>Chrysomeloidea</taxon>
        <taxon>Chrysomelidae</taxon>
        <taxon>Bruchinae</taxon>
        <taxon>Bruchini</taxon>
        <taxon>Acanthoscelides</taxon>
    </lineage>
</organism>
<reference evidence="2" key="1">
    <citation type="submission" date="2022-03" db="EMBL/GenBank/DDBJ databases">
        <authorList>
            <person name="Sayadi A."/>
        </authorList>
    </citation>
    <scope>NUCLEOTIDE SEQUENCE</scope>
</reference>
<comment type="caution">
    <text evidence="2">The sequence shown here is derived from an EMBL/GenBank/DDBJ whole genome shotgun (WGS) entry which is preliminary data.</text>
</comment>
<dbReference type="PROSITE" id="PS51029">
    <property type="entry name" value="MADF"/>
    <property type="match status" value="1"/>
</dbReference>
<gene>
    <name evidence="2" type="ORF">ACAOBT_LOCUS22412</name>
</gene>
<dbReference type="PANTHER" id="PTHR21505:SF12">
    <property type="entry name" value="MADF DOMAIN-CONTAINING PROTEIN-RELATED"/>
    <property type="match status" value="1"/>
</dbReference>
<dbReference type="SMART" id="SM00595">
    <property type="entry name" value="MADF"/>
    <property type="match status" value="1"/>
</dbReference>
<protein>
    <recommendedName>
        <fullName evidence="1">MADF domain-containing protein</fullName>
    </recommendedName>
</protein>
<dbReference type="AlphaFoldDB" id="A0A9P0LGB6"/>
<dbReference type="EMBL" id="CAKOFQ010007215">
    <property type="protein sequence ID" value="CAH1995136.1"/>
    <property type="molecule type" value="Genomic_DNA"/>
</dbReference>
<name>A0A9P0LGB6_ACAOB</name>
<dbReference type="InterPro" id="IPR006578">
    <property type="entry name" value="MADF-dom"/>
</dbReference>
<dbReference type="Pfam" id="PF10545">
    <property type="entry name" value="MADF_DNA_bdg"/>
    <property type="match status" value="1"/>
</dbReference>